<proteinExistence type="inferred from homology"/>
<evidence type="ECO:0000313" key="11">
    <source>
        <dbReference type="EMBL" id="MCC2242936.1"/>
    </source>
</evidence>
<evidence type="ECO:0000256" key="8">
    <source>
        <dbReference type="ARBA" id="ARBA00023315"/>
    </source>
</evidence>
<keyword evidence="4 9" id="KW-0808">Transferase</keyword>
<keyword evidence="6 10" id="KW-1133">Transmembrane helix</keyword>
<dbReference type="InterPro" id="IPR024194">
    <property type="entry name" value="Ac/AlaTfrase_AlgI/DltB"/>
</dbReference>
<feature type="transmembrane region" description="Helical" evidence="10">
    <location>
        <begin position="325"/>
        <end position="342"/>
    </location>
</feature>
<accession>A0AAW4WJH7</accession>
<reference evidence="11" key="1">
    <citation type="submission" date="2021-10" db="EMBL/GenBank/DDBJ databases">
        <title>Anaerobic single-cell dispensing facilitates the cultivation of human gut bacteria.</title>
        <authorList>
            <person name="Afrizal A."/>
        </authorList>
    </citation>
    <scope>NUCLEOTIDE SEQUENCE</scope>
    <source>
        <strain evidence="11">CLA-AA-H204</strain>
    </source>
</reference>
<keyword evidence="3 9" id="KW-1003">Cell membrane</keyword>
<comment type="function">
    <text evidence="9">O-acyltransferase that catalyzes D-alanylation of both teichoic acid and lipoteichoic acid (LTA). D-alanylation of LTA plays an important role in modulating the properties of the cell wall in Gram-positive bacteria, influencing the net charge of the cell wall. Catalyzes D-alanylation from DltC carrier protein.</text>
</comment>
<feature type="transmembrane region" description="Helical" evidence="10">
    <location>
        <begin position="189"/>
        <end position="207"/>
    </location>
</feature>
<evidence type="ECO:0000256" key="7">
    <source>
        <dbReference type="ARBA" id="ARBA00023136"/>
    </source>
</evidence>
<dbReference type="EMBL" id="JAJEQW010000013">
    <property type="protein sequence ID" value="MCC2242936.1"/>
    <property type="molecule type" value="Genomic_DNA"/>
</dbReference>
<feature type="transmembrane region" description="Helical" evidence="10">
    <location>
        <begin position="363"/>
        <end position="382"/>
    </location>
</feature>
<dbReference type="GO" id="GO:0005886">
    <property type="term" value="C:plasma membrane"/>
    <property type="evidence" value="ECO:0007669"/>
    <property type="project" value="UniProtKB-SubCell"/>
</dbReference>
<dbReference type="PIRSF" id="PIRSF016636">
    <property type="entry name" value="AlgI_DltB"/>
    <property type="match status" value="1"/>
</dbReference>
<dbReference type="AlphaFoldDB" id="A0AAW4WJH7"/>
<comment type="caution">
    <text evidence="11">The sequence shown here is derived from an EMBL/GenBank/DDBJ whole genome shotgun (WGS) entry which is preliminary data.</text>
</comment>
<feature type="transmembrane region" description="Helical" evidence="10">
    <location>
        <begin position="32"/>
        <end position="62"/>
    </location>
</feature>
<evidence type="ECO:0000256" key="1">
    <source>
        <dbReference type="ARBA" id="ARBA00004651"/>
    </source>
</evidence>
<evidence type="ECO:0000256" key="2">
    <source>
        <dbReference type="ARBA" id="ARBA00010323"/>
    </source>
</evidence>
<evidence type="ECO:0000256" key="6">
    <source>
        <dbReference type="ARBA" id="ARBA00022989"/>
    </source>
</evidence>
<feature type="transmembrane region" description="Helical" evidence="10">
    <location>
        <begin position="6"/>
        <end position="25"/>
    </location>
</feature>
<organism evidence="11 12">
    <name type="scientific">Roseburia amylophila</name>
    <dbReference type="NCBI Taxonomy" id="2981794"/>
    <lineage>
        <taxon>Bacteria</taxon>
        <taxon>Bacillati</taxon>
        <taxon>Bacillota</taxon>
        <taxon>Clostridia</taxon>
        <taxon>Lachnospirales</taxon>
        <taxon>Lachnospiraceae</taxon>
        <taxon>Roseburia</taxon>
    </lineage>
</organism>
<dbReference type="InterPro" id="IPR051085">
    <property type="entry name" value="MB_O-acyltransferase"/>
</dbReference>
<keyword evidence="5 10" id="KW-0812">Transmembrane</keyword>
<feature type="transmembrane region" description="Helical" evidence="10">
    <location>
        <begin position="82"/>
        <end position="98"/>
    </location>
</feature>
<dbReference type="PIRSF" id="PIRSF500216">
    <property type="entry name" value="DltB"/>
    <property type="match status" value="1"/>
</dbReference>
<evidence type="ECO:0000256" key="9">
    <source>
        <dbReference type="PIRNR" id="PIRNR016636"/>
    </source>
</evidence>
<dbReference type="InterPro" id="IPR004299">
    <property type="entry name" value="MBOAT_fam"/>
</dbReference>
<evidence type="ECO:0000256" key="10">
    <source>
        <dbReference type="SAM" id="Phobius"/>
    </source>
</evidence>
<protein>
    <recommendedName>
        <fullName evidence="9">Teichoic acid D-alanyltransferase</fullName>
        <ecNumber evidence="9">2.3.1.-</ecNumber>
    </recommendedName>
</protein>
<dbReference type="Pfam" id="PF03062">
    <property type="entry name" value="MBOAT"/>
    <property type="match status" value="1"/>
</dbReference>
<dbReference type="NCBIfam" id="TIGR04091">
    <property type="entry name" value="LTA_dltB"/>
    <property type="match status" value="1"/>
</dbReference>
<dbReference type="PANTHER" id="PTHR13285:SF23">
    <property type="entry name" value="TEICHOIC ACID D-ALANYLTRANSFERASE"/>
    <property type="match status" value="1"/>
</dbReference>
<gene>
    <name evidence="11" type="primary">dltB</name>
    <name evidence="11" type="ORF">LKD47_11575</name>
</gene>
<evidence type="ECO:0000313" key="12">
    <source>
        <dbReference type="Proteomes" id="UP001198893"/>
    </source>
</evidence>
<comment type="similarity">
    <text evidence="2 9">Belongs to the membrane-bound acyltransferase family.</text>
</comment>
<keyword evidence="8 9" id="KW-0012">Acyltransferase</keyword>
<dbReference type="GO" id="GO:0016746">
    <property type="term" value="F:acyltransferase activity"/>
    <property type="evidence" value="ECO:0007669"/>
    <property type="project" value="UniProtKB-KW"/>
</dbReference>
<name>A0AAW4WJH7_9FIRM</name>
<evidence type="ECO:0000256" key="5">
    <source>
        <dbReference type="ARBA" id="ARBA00022692"/>
    </source>
</evidence>
<dbReference type="Proteomes" id="UP001198893">
    <property type="component" value="Unassembled WGS sequence"/>
</dbReference>
<comment type="pathway">
    <text evidence="9">Cell wall biogenesis; lipoteichoic acid biosynthesis.</text>
</comment>
<comment type="subcellular location">
    <subcellularLocation>
        <location evidence="1">Cell membrane</location>
        <topology evidence="1">Multi-pass membrane protein</topology>
    </subcellularLocation>
</comment>
<keyword evidence="7 9" id="KW-0472">Membrane</keyword>
<evidence type="ECO:0000256" key="4">
    <source>
        <dbReference type="ARBA" id="ARBA00022679"/>
    </source>
</evidence>
<dbReference type="EC" id="2.3.1.-" evidence="9"/>
<dbReference type="PANTHER" id="PTHR13285">
    <property type="entry name" value="ACYLTRANSFERASE"/>
    <property type="match status" value="1"/>
</dbReference>
<dbReference type="RefSeq" id="WP_227710547.1">
    <property type="nucleotide sequence ID" value="NZ_JAJEQW010000013.1"/>
</dbReference>
<sequence>MSFYSGAPFFGTLILLLLFALILGCMERSLHWYNLIVSGVMVVCVLGGNLTALAYFAGYFLIEWMLVRGYEYIRKKYGRKAAFYRSFVLLSILPLALCKLCDLPWLKEMNLFQFTGISYLTFRVVQIIIELYDGTIEEVKILDFSAFLIFFPTFSCGPIDRSRRFLEDYHNVPGRREYLERFGIGLQKLVLGAAYKFVFADFFYQIMNQFMNRTAGNMVCYAYSYGFYMFFDFAGYSLMAVGTGYMLGICVPDNFKKPFISRDMKEFWARWHISLSEWFRDFVFSRFMMLSMHKKWFKSRLNGAAAGFLINMLVMGVWHGLTVHYILYGLYHGILLAVTEIYQKKSKLYKKYKKKTWYALASWGITLNLVMFGFLIFSGHFITI</sequence>
<dbReference type="GO" id="GO:0070395">
    <property type="term" value="P:lipoteichoic acid biosynthetic process"/>
    <property type="evidence" value="ECO:0007669"/>
    <property type="project" value="UniProtKB-UniRule"/>
</dbReference>
<evidence type="ECO:0000256" key="3">
    <source>
        <dbReference type="ARBA" id="ARBA00022475"/>
    </source>
</evidence>
<feature type="transmembrane region" description="Helical" evidence="10">
    <location>
        <begin position="227"/>
        <end position="251"/>
    </location>
</feature>
<dbReference type="InterPro" id="IPR024024">
    <property type="entry name" value="DltB"/>
</dbReference>